<reference evidence="5 6" key="1">
    <citation type="submission" date="2024-01" db="EMBL/GenBank/DDBJ databases">
        <authorList>
            <person name="Allen C."/>
            <person name="Tagirdzhanova G."/>
        </authorList>
    </citation>
    <scope>NUCLEOTIDE SEQUENCE [LARGE SCALE GENOMIC DNA]</scope>
</reference>
<keyword evidence="3" id="KW-0560">Oxidoreductase</keyword>
<dbReference type="Proteomes" id="UP001642405">
    <property type="component" value="Unassembled WGS sequence"/>
</dbReference>
<dbReference type="Pfam" id="PF00106">
    <property type="entry name" value="adh_short"/>
    <property type="match status" value="1"/>
</dbReference>
<dbReference type="PROSITE" id="PS00061">
    <property type="entry name" value="ADH_SHORT"/>
    <property type="match status" value="1"/>
</dbReference>
<dbReference type="InterPro" id="IPR036291">
    <property type="entry name" value="NAD(P)-bd_dom_sf"/>
</dbReference>
<name>A0ABP0CW99_9PEZI</name>
<dbReference type="Gene3D" id="3.40.50.720">
    <property type="entry name" value="NAD(P)-binding Rossmann-like Domain"/>
    <property type="match status" value="1"/>
</dbReference>
<dbReference type="PANTHER" id="PTHR44229:SF4">
    <property type="entry name" value="15-HYDROXYPROSTAGLANDIN DEHYDROGENASE [NAD(+)]"/>
    <property type="match status" value="1"/>
</dbReference>
<dbReference type="SUPFAM" id="SSF51735">
    <property type="entry name" value="NAD(P)-binding Rossmann-fold domains"/>
    <property type="match status" value="1"/>
</dbReference>
<evidence type="ECO:0000313" key="5">
    <source>
        <dbReference type="EMBL" id="CAK7236201.1"/>
    </source>
</evidence>
<keyword evidence="6" id="KW-1185">Reference proteome</keyword>
<evidence type="ECO:0000256" key="3">
    <source>
        <dbReference type="ARBA" id="ARBA00023002"/>
    </source>
</evidence>
<protein>
    <submittedName>
        <fullName evidence="5">Uncharacterized protein</fullName>
    </submittedName>
</protein>
<evidence type="ECO:0000256" key="1">
    <source>
        <dbReference type="ARBA" id="ARBA00006484"/>
    </source>
</evidence>
<evidence type="ECO:0000256" key="4">
    <source>
        <dbReference type="SAM" id="MobiDB-lite"/>
    </source>
</evidence>
<proteinExistence type="inferred from homology"/>
<dbReference type="PANTHER" id="PTHR44229">
    <property type="entry name" value="15-HYDROXYPROSTAGLANDIN DEHYDROGENASE [NAD(+)]"/>
    <property type="match status" value="1"/>
</dbReference>
<accession>A0ABP0CW99</accession>
<dbReference type="EMBL" id="CAWUHB010000111">
    <property type="protein sequence ID" value="CAK7236201.1"/>
    <property type="molecule type" value="Genomic_DNA"/>
</dbReference>
<dbReference type="PRINTS" id="PR00081">
    <property type="entry name" value="GDHRDH"/>
</dbReference>
<dbReference type="InterPro" id="IPR002347">
    <property type="entry name" value="SDR_fam"/>
</dbReference>
<gene>
    <name evidence="5" type="ORF">SCUCBS95973_009527</name>
</gene>
<feature type="region of interest" description="Disordered" evidence="4">
    <location>
        <begin position="1"/>
        <end position="24"/>
    </location>
</feature>
<comment type="similarity">
    <text evidence="1">Belongs to the short-chain dehydrogenases/reductases (SDR) family.</text>
</comment>
<comment type="caution">
    <text evidence="5">The sequence shown here is derived from an EMBL/GenBank/DDBJ whole genome shotgun (WGS) entry which is preliminary data.</text>
</comment>
<sequence>MAFGEANPIGEAVRQSPRIDPKAPYDTASVAGKTILVTGGASGFGAAFARRWAALGAHLAIGDINDEAGEALVAELRTTTPGGQHHHFVHCDVTSWESQAAFFKAAVEHSADRCIHVVVPNAGIADSNTPLNQRGFENPAPFRDANGVVDEAQGPRAPHMPVADVNVTGVLYTTHLAMYWLPRNDGKDRHILFLSSIAGLIPLPGQALYTMSKHAVTGLFRALRRTADVHNDLRVNMLCPYFVATPIMPSPAVAMLAGSGMATVADVVEAATRFVADEAIAGRALVIGPKMLLRSLNGTAVGGEDDDNKSSNSAFDVIASPADSIQVVGAPTAAQTAAGEDQAIWECYGEDFEVCETFVSRYMRLLNILTLTRGWAGFFWDLYNIYIKGRPAVPPKRKRA</sequence>
<organism evidence="5 6">
    <name type="scientific">Sporothrix curviconia</name>
    <dbReference type="NCBI Taxonomy" id="1260050"/>
    <lineage>
        <taxon>Eukaryota</taxon>
        <taxon>Fungi</taxon>
        <taxon>Dikarya</taxon>
        <taxon>Ascomycota</taxon>
        <taxon>Pezizomycotina</taxon>
        <taxon>Sordariomycetes</taxon>
        <taxon>Sordariomycetidae</taxon>
        <taxon>Ophiostomatales</taxon>
        <taxon>Ophiostomataceae</taxon>
        <taxon>Sporothrix</taxon>
    </lineage>
</organism>
<keyword evidence="2" id="KW-0521">NADP</keyword>
<evidence type="ECO:0000313" key="6">
    <source>
        <dbReference type="Proteomes" id="UP001642405"/>
    </source>
</evidence>
<dbReference type="InterPro" id="IPR020904">
    <property type="entry name" value="Sc_DH/Rdtase_CS"/>
</dbReference>
<evidence type="ECO:0000256" key="2">
    <source>
        <dbReference type="ARBA" id="ARBA00022857"/>
    </source>
</evidence>